<feature type="domain" description="Ig-like" evidence="2">
    <location>
        <begin position="426"/>
        <end position="496"/>
    </location>
</feature>
<dbReference type="InterPro" id="IPR022038">
    <property type="entry name" value="Ig-like_bact"/>
</dbReference>
<feature type="domain" description="Ig-like" evidence="2">
    <location>
        <begin position="344"/>
        <end position="402"/>
    </location>
</feature>
<dbReference type="Pfam" id="PF07523">
    <property type="entry name" value="Big_3"/>
    <property type="match status" value="2"/>
</dbReference>
<evidence type="ECO:0000313" key="4">
    <source>
        <dbReference type="Proteomes" id="UP000243591"/>
    </source>
</evidence>
<dbReference type="KEGG" id="bths:CNY62_04190"/>
<evidence type="ECO:0000256" key="1">
    <source>
        <dbReference type="SAM" id="SignalP"/>
    </source>
</evidence>
<dbReference type="RefSeq" id="WP_069126502.1">
    <property type="nucleotide sequence ID" value="NZ_CP023483.1"/>
</dbReference>
<gene>
    <name evidence="3" type="ORF">CNY62_04190</name>
</gene>
<keyword evidence="1" id="KW-0732">Signal</keyword>
<dbReference type="OrthoDB" id="663332at2"/>
<reference evidence="3 4" key="1">
    <citation type="submission" date="2017-09" db="EMBL/GenBank/DDBJ databases">
        <title>Complete Genome Sequences of Two Strains of the Meat Spoilage Bacterium Brochothrix thermosphacta Isolated from Ground Chicken.</title>
        <authorList>
            <person name="Paoli G.C."/>
            <person name="Wijey C."/>
            <person name="Chen C.-Y."/>
            <person name="Nguyen L."/>
            <person name="Yan X."/>
            <person name="Irwin P.L."/>
        </authorList>
    </citation>
    <scope>NUCLEOTIDE SEQUENCE [LARGE SCALE GENOMIC DNA]</scope>
    <source>
        <strain evidence="3 4">BI</strain>
    </source>
</reference>
<sequence length="620" mass="70417">MLKKLFLIIMIGLLLQPNIYLANASTLEKTTVLNEQEQQEVENKDESQAKTSLTDYGKTINNKAEKPSTRAIEWTEEFDWSIQGFNLYAKPWLNYEYNQDITFQTKDATLGLNVGDTLEGYVDLSLTAIVDHKQATMFYGNKFMSDKIPGMYHNNVEFNFNLKAADSSAFEVKVVNVDFPDNVNPPSNTIGNKAKFYIKIKRLKKTVGKELEIPTKLTWKTSYYLQNGLTEHYIRNWQGYSYDKTYKIPLETEPTIETKDSVLYSTQSYNPKNNFVGGTDIDYNALKWDEKTMKVSGDVVDMTKPGDYKQRLTYTYVFQGKNKTVTSDYVVTVKEDKTDIKAINTTYYQGDTFDFKNGFVAAWDKDGNELPFNEEFAWIGGEATTVDMNTPGVTSVFYGLKNADNDLAYRNQTVTVLKDQSSLKTKPSTIYVGDSWIKKDNFVSATDMAGEPVEWASSAISTNGSKVDTSKPGTYKITYTYKGKFKSVDSTFTVDVIERPLEISVPDVVDFGKYSLGTRKTKLYWDDKNTITITDSAKKGWELSVQVKTNTDFSNYVYHQEQLVGTERIVIDEGKGTKVVSDELLNEELIYIDYADAKSLRTDNATFEWNITPSIKGVSE</sequence>
<dbReference type="InterPro" id="IPR013783">
    <property type="entry name" value="Ig-like_fold"/>
</dbReference>
<feature type="chain" id="PRO_5039559089" description="Ig-like domain-containing protein" evidence="1">
    <location>
        <begin position="23"/>
        <end position="620"/>
    </location>
</feature>
<name>A0A1D2L2Y6_BROTH</name>
<evidence type="ECO:0000259" key="2">
    <source>
        <dbReference type="Pfam" id="PF07523"/>
    </source>
</evidence>
<organism evidence="3 4">
    <name type="scientific">Brochothrix thermosphacta</name>
    <name type="common">Microbacterium thermosphactum</name>
    <dbReference type="NCBI Taxonomy" id="2756"/>
    <lineage>
        <taxon>Bacteria</taxon>
        <taxon>Bacillati</taxon>
        <taxon>Bacillota</taxon>
        <taxon>Bacilli</taxon>
        <taxon>Bacillales</taxon>
        <taxon>Listeriaceae</taxon>
        <taxon>Brochothrix</taxon>
    </lineage>
</organism>
<evidence type="ECO:0000313" key="3">
    <source>
        <dbReference type="EMBL" id="ATF25655.1"/>
    </source>
</evidence>
<keyword evidence="4" id="KW-1185">Reference proteome</keyword>
<accession>A0A1D2L2Y6</accession>
<proteinExistence type="predicted"/>
<feature type="signal peptide" evidence="1">
    <location>
        <begin position="1"/>
        <end position="22"/>
    </location>
</feature>
<dbReference type="AlphaFoldDB" id="A0A1D2L2Y6"/>
<dbReference type="Proteomes" id="UP000243591">
    <property type="component" value="Chromosome"/>
</dbReference>
<dbReference type="Gene3D" id="2.60.40.10">
    <property type="entry name" value="Immunoglobulins"/>
    <property type="match status" value="2"/>
</dbReference>
<dbReference type="EMBL" id="CP023483">
    <property type="protein sequence ID" value="ATF25655.1"/>
    <property type="molecule type" value="Genomic_DNA"/>
</dbReference>
<dbReference type="STRING" id="2756.BFR44_07630"/>
<protein>
    <recommendedName>
        <fullName evidence="2">Ig-like domain-containing protein</fullName>
    </recommendedName>
</protein>